<dbReference type="InterPro" id="IPR029057">
    <property type="entry name" value="PRTase-like"/>
</dbReference>
<evidence type="ECO:0000313" key="4">
    <source>
        <dbReference type="Proteomes" id="UP000324354"/>
    </source>
</evidence>
<organism evidence="3 4">
    <name type="scientific">Pyrococcus furiosus (strain ATCC 43587 / DSM 3638 / JCM 8422 / Vc1)</name>
    <dbReference type="NCBI Taxonomy" id="186497"/>
    <lineage>
        <taxon>Archaea</taxon>
        <taxon>Methanobacteriati</taxon>
        <taxon>Methanobacteriota</taxon>
        <taxon>Thermococci</taxon>
        <taxon>Thermococcales</taxon>
        <taxon>Thermococcaceae</taxon>
        <taxon>Pyrococcus</taxon>
    </lineage>
</organism>
<gene>
    <name evidence="3" type="ORF">PFDSM3638_06545</name>
</gene>
<evidence type="ECO:0000259" key="2">
    <source>
        <dbReference type="Pfam" id="PF02150"/>
    </source>
</evidence>
<dbReference type="OrthoDB" id="379545at2157"/>
<dbReference type="InterPro" id="IPR001529">
    <property type="entry name" value="Zn_ribbon_RPB9"/>
</dbReference>
<evidence type="ECO:0000313" key="3">
    <source>
        <dbReference type="EMBL" id="QEK78951.1"/>
    </source>
</evidence>
<dbReference type="Pfam" id="PF02150">
    <property type="entry name" value="Zn_ribbon_RPB9"/>
    <property type="match status" value="1"/>
</dbReference>
<dbReference type="InterPro" id="IPR000836">
    <property type="entry name" value="PRTase_dom"/>
</dbReference>
<dbReference type="Gene3D" id="3.40.50.2020">
    <property type="match status" value="1"/>
</dbReference>
<sequence>MMKFCPNCGSLMTSRETPRGTIFVCRGCEMEILRTEDIETIIKLPLYDPKKVPEFHSEDLWINGKRVPYYFLGYYLPQNKTQQDEFSKSVLDFKKGYLNVISKFAEDVVNLIRFKKLKPDIIIPIPSSKKGEISLGHKLLVDYVSNELKIKNGTRILQRWYSVQKSHLASPNKRPIERDHYLSITCKQRLENMKVVLFDDILTTGDTARACVRIIFECGASKVYLITLARTKLVR</sequence>
<dbReference type="PANTHER" id="PTHR47505:SF1">
    <property type="entry name" value="DNA UTILIZATION PROTEIN YHGH"/>
    <property type="match status" value="1"/>
</dbReference>
<dbReference type="InterPro" id="IPR051910">
    <property type="entry name" value="ComF/GntX_DNA_util-trans"/>
</dbReference>
<protein>
    <recommendedName>
        <fullName evidence="2">DNA-directed RNA polymerase II subunit RPB9-like zinc ribbon domain-containing protein</fullName>
    </recommendedName>
</protein>
<reference evidence="3 4" key="1">
    <citation type="submission" date="2017-08" db="EMBL/GenBank/DDBJ databases">
        <title>Resequencing and Reannotation of the genome of Pyrococcus furiosus type strain DSM3638.</title>
        <authorList>
            <person name="Reichelt R.M."/>
            <person name="Bunk B."/>
        </authorList>
    </citation>
    <scope>NUCLEOTIDE SEQUENCE [LARGE SCALE GENOMIC DNA]</scope>
    <source>
        <strain evidence="3 4">DSM 3638</strain>
    </source>
</reference>
<dbReference type="SUPFAM" id="SSF53271">
    <property type="entry name" value="PRTase-like"/>
    <property type="match status" value="1"/>
</dbReference>
<comment type="similarity">
    <text evidence="1">Belongs to the ComF/GntX family.</text>
</comment>
<dbReference type="Proteomes" id="UP000324354">
    <property type="component" value="Chromosome"/>
</dbReference>
<dbReference type="CDD" id="cd06223">
    <property type="entry name" value="PRTases_typeI"/>
    <property type="match status" value="1"/>
</dbReference>
<dbReference type="GeneID" id="41713116"/>
<dbReference type="AlphaFoldDB" id="A0A5C0XQH1"/>
<dbReference type="PANTHER" id="PTHR47505">
    <property type="entry name" value="DNA UTILIZATION PROTEIN YHGH"/>
    <property type="match status" value="1"/>
</dbReference>
<dbReference type="GO" id="GO:0006351">
    <property type="term" value="P:DNA-templated transcription"/>
    <property type="evidence" value="ECO:0007669"/>
    <property type="project" value="InterPro"/>
</dbReference>
<dbReference type="GeneID" id="13301910"/>
<name>A0A5C0XQH1_PYRFU</name>
<dbReference type="EMBL" id="CP023154">
    <property type="protein sequence ID" value="QEK78951.1"/>
    <property type="molecule type" value="Genomic_DNA"/>
</dbReference>
<accession>A0A5C0XQH1</accession>
<evidence type="ECO:0000256" key="1">
    <source>
        <dbReference type="ARBA" id="ARBA00008007"/>
    </source>
</evidence>
<dbReference type="RefSeq" id="WP_011012457.1">
    <property type="nucleotide sequence ID" value="NC_003413.1"/>
</dbReference>
<feature type="domain" description="DNA-directed RNA polymerase II subunit RPB9-like zinc ribbon" evidence="2">
    <location>
        <begin position="2"/>
        <end position="29"/>
    </location>
</feature>
<proteinExistence type="inferred from homology"/>